<reference evidence="2 3" key="1">
    <citation type="submission" date="2019-09" db="EMBL/GenBank/DDBJ databases">
        <title>Draft genome sequences of 48 bacterial type strains from the CCUG.</title>
        <authorList>
            <person name="Tunovic T."/>
            <person name="Pineiro-Iglesias B."/>
            <person name="Unosson C."/>
            <person name="Inganas E."/>
            <person name="Ohlen M."/>
            <person name="Cardew S."/>
            <person name="Jensie-Markopoulos S."/>
            <person name="Salva-Serra F."/>
            <person name="Jaen-Luchoro D."/>
            <person name="Karlsson R."/>
            <person name="Svensson-Stadler L."/>
            <person name="Chun J."/>
            <person name="Moore E."/>
        </authorList>
    </citation>
    <scope>NUCLEOTIDE SEQUENCE [LARGE SCALE GENOMIC DNA]</scope>
    <source>
        <strain evidence="2 3">CCUG 65686</strain>
    </source>
</reference>
<protein>
    <submittedName>
        <fullName evidence="2">Uncharacterized protein</fullName>
    </submittedName>
</protein>
<dbReference type="EMBL" id="VZOK01000047">
    <property type="protein sequence ID" value="KAB0634722.1"/>
    <property type="molecule type" value="Genomic_DNA"/>
</dbReference>
<evidence type="ECO:0000313" key="3">
    <source>
        <dbReference type="Proteomes" id="UP000473470"/>
    </source>
</evidence>
<comment type="caution">
    <text evidence="2">The sequence shown here is derived from an EMBL/GenBank/DDBJ whole genome shotgun (WGS) entry which is preliminary data.</text>
</comment>
<proteinExistence type="predicted"/>
<dbReference type="RefSeq" id="WP_124480820.1">
    <property type="nucleotide sequence ID" value="NZ_CABVPM010000125.1"/>
</dbReference>
<dbReference type="AlphaFoldDB" id="A0A6L3MTQ6"/>
<accession>A0A6L3MTQ6</accession>
<name>A0A6L3MTQ6_9BURK</name>
<gene>
    <name evidence="2" type="ORF">F7R25_25380</name>
</gene>
<organism evidence="2 3">
    <name type="scientific">Burkholderia stagnalis</name>
    <dbReference type="NCBI Taxonomy" id="1503054"/>
    <lineage>
        <taxon>Bacteria</taxon>
        <taxon>Pseudomonadati</taxon>
        <taxon>Pseudomonadota</taxon>
        <taxon>Betaproteobacteria</taxon>
        <taxon>Burkholderiales</taxon>
        <taxon>Burkholderiaceae</taxon>
        <taxon>Burkholderia</taxon>
        <taxon>Burkholderia cepacia complex</taxon>
    </lineage>
</organism>
<dbReference type="Proteomes" id="UP000473470">
    <property type="component" value="Unassembled WGS sequence"/>
</dbReference>
<sequence>MSIRAAHNPAAPCPAGVHRHSSHAVVPHRIIETGAIRLDSLGSVSDHLIAIRAIIRVASNRSPGGTSHNAERTGDSQ</sequence>
<evidence type="ECO:0000313" key="2">
    <source>
        <dbReference type="EMBL" id="KAB0634722.1"/>
    </source>
</evidence>
<feature type="region of interest" description="Disordered" evidence="1">
    <location>
        <begin position="1"/>
        <end position="22"/>
    </location>
</feature>
<evidence type="ECO:0000256" key="1">
    <source>
        <dbReference type="SAM" id="MobiDB-lite"/>
    </source>
</evidence>